<protein>
    <submittedName>
        <fullName evidence="2">Uncharacterized protein</fullName>
    </submittedName>
</protein>
<dbReference type="Proteomes" id="UP000215914">
    <property type="component" value="Unassembled WGS sequence"/>
</dbReference>
<feature type="signal peptide" evidence="1">
    <location>
        <begin position="1"/>
        <end position="28"/>
    </location>
</feature>
<comment type="caution">
    <text evidence="2">The sequence shown here is derived from an EMBL/GenBank/DDBJ whole genome shotgun (WGS) entry which is preliminary data.</text>
</comment>
<dbReference type="Gramene" id="mRNA:HanXRQr2_Chr10g0421621">
    <property type="protein sequence ID" value="CDS:HanXRQr2_Chr10g0421621.1"/>
    <property type="gene ID" value="HanXRQr2_Chr10g0421621"/>
</dbReference>
<reference evidence="2" key="2">
    <citation type="submission" date="2020-06" db="EMBL/GenBank/DDBJ databases">
        <title>Helianthus annuus Genome sequencing and assembly Release 2.</title>
        <authorList>
            <person name="Gouzy J."/>
            <person name="Langlade N."/>
            <person name="Munos S."/>
        </authorList>
    </citation>
    <scope>NUCLEOTIDE SEQUENCE</scope>
    <source>
        <tissue evidence="2">Leaves</tissue>
    </source>
</reference>
<dbReference type="EMBL" id="MNCJ02000325">
    <property type="protein sequence ID" value="KAF5784842.1"/>
    <property type="molecule type" value="Genomic_DNA"/>
</dbReference>
<evidence type="ECO:0000256" key="1">
    <source>
        <dbReference type="SAM" id="SignalP"/>
    </source>
</evidence>
<organism evidence="2 3">
    <name type="scientific">Helianthus annuus</name>
    <name type="common">Common sunflower</name>
    <dbReference type="NCBI Taxonomy" id="4232"/>
    <lineage>
        <taxon>Eukaryota</taxon>
        <taxon>Viridiplantae</taxon>
        <taxon>Streptophyta</taxon>
        <taxon>Embryophyta</taxon>
        <taxon>Tracheophyta</taxon>
        <taxon>Spermatophyta</taxon>
        <taxon>Magnoliopsida</taxon>
        <taxon>eudicotyledons</taxon>
        <taxon>Gunneridae</taxon>
        <taxon>Pentapetalae</taxon>
        <taxon>asterids</taxon>
        <taxon>campanulids</taxon>
        <taxon>Asterales</taxon>
        <taxon>Asteraceae</taxon>
        <taxon>Asteroideae</taxon>
        <taxon>Heliantheae alliance</taxon>
        <taxon>Heliantheae</taxon>
        <taxon>Helianthus</taxon>
    </lineage>
</organism>
<accession>A0A9K3HUG6</accession>
<gene>
    <name evidence="2" type="ORF">HanXRQr2_Chr10g0421621</name>
</gene>
<keyword evidence="3" id="KW-1185">Reference proteome</keyword>
<evidence type="ECO:0000313" key="2">
    <source>
        <dbReference type="EMBL" id="KAF5784842.1"/>
    </source>
</evidence>
<reference evidence="2" key="1">
    <citation type="journal article" date="2017" name="Nature">
        <title>The sunflower genome provides insights into oil metabolism, flowering and Asterid evolution.</title>
        <authorList>
            <person name="Badouin H."/>
            <person name="Gouzy J."/>
            <person name="Grassa C.J."/>
            <person name="Murat F."/>
            <person name="Staton S.E."/>
            <person name="Cottret L."/>
            <person name="Lelandais-Briere C."/>
            <person name="Owens G.L."/>
            <person name="Carrere S."/>
            <person name="Mayjonade B."/>
            <person name="Legrand L."/>
            <person name="Gill N."/>
            <person name="Kane N.C."/>
            <person name="Bowers J.E."/>
            <person name="Hubner S."/>
            <person name="Bellec A."/>
            <person name="Berard A."/>
            <person name="Berges H."/>
            <person name="Blanchet N."/>
            <person name="Boniface M.C."/>
            <person name="Brunel D."/>
            <person name="Catrice O."/>
            <person name="Chaidir N."/>
            <person name="Claudel C."/>
            <person name="Donnadieu C."/>
            <person name="Faraut T."/>
            <person name="Fievet G."/>
            <person name="Helmstetter N."/>
            <person name="King M."/>
            <person name="Knapp S.J."/>
            <person name="Lai Z."/>
            <person name="Le Paslier M.C."/>
            <person name="Lippi Y."/>
            <person name="Lorenzon L."/>
            <person name="Mandel J.R."/>
            <person name="Marage G."/>
            <person name="Marchand G."/>
            <person name="Marquand E."/>
            <person name="Bret-Mestries E."/>
            <person name="Morien E."/>
            <person name="Nambeesan S."/>
            <person name="Nguyen T."/>
            <person name="Pegot-Espagnet P."/>
            <person name="Pouilly N."/>
            <person name="Raftis F."/>
            <person name="Sallet E."/>
            <person name="Schiex T."/>
            <person name="Thomas J."/>
            <person name="Vandecasteele C."/>
            <person name="Vares D."/>
            <person name="Vear F."/>
            <person name="Vautrin S."/>
            <person name="Crespi M."/>
            <person name="Mangin B."/>
            <person name="Burke J.M."/>
            <person name="Salse J."/>
            <person name="Munos S."/>
            <person name="Vincourt P."/>
            <person name="Rieseberg L.H."/>
            <person name="Langlade N.B."/>
        </authorList>
    </citation>
    <scope>NUCLEOTIDE SEQUENCE</scope>
    <source>
        <tissue evidence="2">Leaves</tissue>
    </source>
</reference>
<evidence type="ECO:0000313" key="3">
    <source>
        <dbReference type="Proteomes" id="UP000215914"/>
    </source>
</evidence>
<sequence length="51" mass="6041">MLCPYKTIPCLAHQLLHIFFWLLRLGLHELNNSLAMELHIDLCSLHILMDR</sequence>
<feature type="chain" id="PRO_5039914338" evidence="1">
    <location>
        <begin position="29"/>
        <end position="51"/>
    </location>
</feature>
<dbReference type="AlphaFoldDB" id="A0A9K3HUG6"/>
<proteinExistence type="predicted"/>
<keyword evidence="1" id="KW-0732">Signal</keyword>
<name>A0A9K3HUG6_HELAN</name>